<dbReference type="SMART" id="SM00184">
    <property type="entry name" value="RING"/>
    <property type="match status" value="1"/>
</dbReference>
<dbReference type="SUPFAM" id="SSF57850">
    <property type="entry name" value="RING/U-box"/>
    <property type="match status" value="1"/>
</dbReference>
<dbReference type="InterPro" id="IPR045191">
    <property type="entry name" value="MBR1/2-like"/>
</dbReference>
<keyword evidence="4" id="KW-0479">Metal-binding</keyword>
<evidence type="ECO:0000256" key="2">
    <source>
        <dbReference type="ARBA" id="ARBA00012483"/>
    </source>
</evidence>
<dbReference type="PANTHER" id="PTHR22937">
    <property type="entry name" value="E3 UBIQUITIN-PROTEIN LIGASE RNF165"/>
    <property type="match status" value="1"/>
</dbReference>
<dbReference type="AlphaFoldDB" id="A0A4D6LFM4"/>
<reference evidence="11 12" key="1">
    <citation type="submission" date="2019-04" db="EMBL/GenBank/DDBJ databases">
        <title>An improved genome assembly and genetic linkage map for asparagus bean, Vigna unguiculata ssp. sesquipedialis.</title>
        <authorList>
            <person name="Xia Q."/>
            <person name="Zhang R."/>
            <person name="Dong Y."/>
        </authorList>
    </citation>
    <scope>NUCLEOTIDE SEQUENCE [LARGE SCALE GENOMIC DNA]</scope>
    <source>
        <tissue evidence="11">Leaf</tissue>
    </source>
</reference>
<evidence type="ECO:0000256" key="8">
    <source>
        <dbReference type="PROSITE-ProRule" id="PRU00175"/>
    </source>
</evidence>
<feature type="chain" id="PRO_5020024447" description="RING-type E3 ubiquitin transferase" evidence="9">
    <location>
        <begin position="17"/>
        <end position="128"/>
    </location>
</feature>
<evidence type="ECO:0000256" key="6">
    <source>
        <dbReference type="ARBA" id="ARBA00022786"/>
    </source>
</evidence>
<feature type="signal peptide" evidence="9">
    <location>
        <begin position="1"/>
        <end position="16"/>
    </location>
</feature>
<dbReference type="EMBL" id="CP039347">
    <property type="protein sequence ID" value="QCD87283.1"/>
    <property type="molecule type" value="Genomic_DNA"/>
</dbReference>
<evidence type="ECO:0000256" key="9">
    <source>
        <dbReference type="SAM" id="SignalP"/>
    </source>
</evidence>
<evidence type="ECO:0000259" key="10">
    <source>
        <dbReference type="PROSITE" id="PS50089"/>
    </source>
</evidence>
<dbReference type="EC" id="2.3.2.27" evidence="2"/>
<dbReference type="Pfam" id="PF13639">
    <property type="entry name" value="zf-RING_2"/>
    <property type="match status" value="1"/>
</dbReference>
<evidence type="ECO:0000256" key="7">
    <source>
        <dbReference type="ARBA" id="ARBA00022833"/>
    </source>
</evidence>
<evidence type="ECO:0000256" key="4">
    <source>
        <dbReference type="ARBA" id="ARBA00022723"/>
    </source>
</evidence>
<keyword evidence="3" id="KW-0808">Transferase</keyword>
<dbReference type="Gene3D" id="3.30.40.10">
    <property type="entry name" value="Zinc/RING finger domain, C3HC4 (zinc finger)"/>
    <property type="match status" value="1"/>
</dbReference>
<dbReference type="GO" id="GO:0061630">
    <property type="term" value="F:ubiquitin protein ligase activity"/>
    <property type="evidence" value="ECO:0007669"/>
    <property type="project" value="UniProtKB-EC"/>
</dbReference>
<feature type="domain" description="RING-type" evidence="10">
    <location>
        <begin position="80"/>
        <end position="121"/>
    </location>
</feature>
<dbReference type="PROSITE" id="PS50089">
    <property type="entry name" value="ZF_RING_2"/>
    <property type="match status" value="1"/>
</dbReference>
<sequence>MDFIIVTLTIDALAWAWYQSLPISYVQELLELGERLGNGNIERGLLEDIIARQVQTKFKACLVPKNLEGSTFEDQETDLCIICQDEYKNKEDIGTLQCGHEYHAYCIRRWLHEKNVCPICKSKALTIG</sequence>
<dbReference type="GO" id="GO:0008270">
    <property type="term" value="F:zinc ion binding"/>
    <property type="evidence" value="ECO:0007669"/>
    <property type="project" value="UniProtKB-KW"/>
</dbReference>
<dbReference type="InterPro" id="IPR001841">
    <property type="entry name" value="Znf_RING"/>
</dbReference>
<name>A0A4D6LFM4_VIGUN</name>
<accession>A0A4D6LFM4</accession>
<keyword evidence="12" id="KW-1185">Reference proteome</keyword>
<keyword evidence="5 8" id="KW-0863">Zinc-finger</keyword>
<evidence type="ECO:0000256" key="3">
    <source>
        <dbReference type="ARBA" id="ARBA00022679"/>
    </source>
</evidence>
<dbReference type="PANTHER" id="PTHR22937:SF222">
    <property type="entry name" value="RING-TYPE E3 UBIQUITIN TRANSFERASE"/>
    <property type="match status" value="1"/>
</dbReference>
<dbReference type="Proteomes" id="UP000501690">
    <property type="component" value="Linkage Group LG3"/>
</dbReference>
<dbReference type="GO" id="GO:0005634">
    <property type="term" value="C:nucleus"/>
    <property type="evidence" value="ECO:0007669"/>
    <property type="project" value="TreeGrafter"/>
</dbReference>
<comment type="catalytic activity">
    <reaction evidence="1">
        <text>S-ubiquitinyl-[E2 ubiquitin-conjugating enzyme]-L-cysteine + [acceptor protein]-L-lysine = [E2 ubiquitin-conjugating enzyme]-L-cysteine + N(6)-ubiquitinyl-[acceptor protein]-L-lysine.</text>
        <dbReference type="EC" id="2.3.2.27"/>
    </reaction>
</comment>
<evidence type="ECO:0000313" key="11">
    <source>
        <dbReference type="EMBL" id="QCD87283.1"/>
    </source>
</evidence>
<keyword evidence="7" id="KW-0862">Zinc</keyword>
<evidence type="ECO:0000256" key="1">
    <source>
        <dbReference type="ARBA" id="ARBA00000900"/>
    </source>
</evidence>
<dbReference type="InterPro" id="IPR013083">
    <property type="entry name" value="Znf_RING/FYVE/PHD"/>
</dbReference>
<proteinExistence type="predicted"/>
<gene>
    <name evidence="11" type="ORF">DEO72_LG3g1817</name>
</gene>
<keyword evidence="9" id="KW-0732">Signal</keyword>
<organism evidence="11 12">
    <name type="scientific">Vigna unguiculata</name>
    <name type="common">Cowpea</name>
    <dbReference type="NCBI Taxonomy" id="3917"/>
    <lineage>
        <taxon>Eukaryota</taxon>
        <taxon>Viridiplantae</taxon>
        <taxon>Streptophyta</taxon>
        <taxon>Embryophyta</taxon>
        <taxon>Tracheophyta</taxon>
        <taxon>Spermatophyta</taxon>
        <taxon>Magnoliopsida</taxon>
        <taxon>eudicotyledons</taxon>
        <taxon>Gunneridae</taxon>
        <taxon>Pentapetalae</taxon>
        <taxon>rosids</taxon>
        <taxon>fabids</taxon>
        <taxon>Fabales</taxon>
        <taxon>Fabaceae</taxon>
        <taxon>Papilionoideae</taxon>
        <taxon>50 kb inversion clade</taxon>
        <taxon>NPAAA clade</taxon>
        <taxon>indigoferoid/millettioid clade</taxon>
        <taxon>Phaseoleae</taxon>
        <taxon>Vigna</taxon>
    </lineage>
</organism>
<evidence type="ECO:0000313" key="12">
    <source>
        <dbReference type="Proteomes" id="UP000501690"/>
    </source>
</evidence>
<protein>
    <recommendedName>
        <fullName evidence="2">RING-type E3 ubiquitin transferase</fullName>
        <ecNumber evidence="2">2.3.2.27</ecNumber>
    </recommendedName>
</protein>
<evidence type="ECO:0000256" key="5">
    <source>
        <dbReference type="ARBA" id="ARBA00022771"/>
    </source>
</evidence>
<keyword evidence="6" id="KW-0833">Ubl conjugation pathway</keyword>